<keyword evidence="1 3" id="KW-0378">Hydrolase</keyword>
<evidence type="ECO:0000259" key="6">
    <source>
        <dbReference type="PROSITE" id="PS52009"/>
    </source>
</evidence>
<dbReference type="InterPro" id="IPR008979">
    <property type="entry name" value="Galactose-bd-like_sf"/>
</dbReference>
<feature type="signal peptide" evidence="4">
    <location>
        <begin position="1"/>
        <end position="21"/>
    </location>
</feature>
<evidence type="ECO:0000313" key="7">
    <source>
        <dbReference type="EMBL" id="MCW4136212.1"/>
    </source>
</evidence>
<evidence type="ECO:0000256" key="4">
    <source>
        <dbReference type="SAM" id="SignalP"/>
    </source>
</evidence>
<feature type="domain" description="GH84" evidence="6">
    <location>
        <begin position="167"/>
        <end position="436"/>
    </location>
</feature>
<feature type="active site" description="Proton donor" evidence="3">
    <location>
        <position position="282"/>
    </location>
</feature>
<dbReference type="InterPro" id="IPR049019">
    <property type="entry name" value="NagJ-like_helical"/>
</dbReference>
<evidence type="ECO:0000256" key="1">
    <source>
        <dbReference type="ARBA" id="ARBA00022801"/>
    </source>
</evidence>
<dbReference type="Pfam" id="PF07555">
    <property type="entry name" value="NAGidase"/>
    <property type="match status" value="1"/>
</dbReference>
<reference evidence="10 11" key="1">
    <citation type="submission" date="2019-09" db="EMBL/GenBank/DDBJ databases">
        <title>Distinct polysaccharide growth profiles of human intestinal Prevotella copri isolates.</title>
        <authorList>
            <person name="Fehlner-Peach H."/>
            <person name="Magnabosco C."/>
            <person name="Raghavan V."/>
            <person name="Scher J.U."/>
            <person name="Tett A."/>
            <person name="Cox L.M."/>
            <person name="Gottsegen C."/>
            <person name="Watters A."/>
            <person name="Wiltshire- Gordon J.D."/>
            <person name="Segata N."/>
            <person name="Bonneau R."/>
            <person name="Littman D.R."/>
        </authorList>
    </citation>
    <scope>NUCLEOTIDE SEQUENCE [LARGE SCALE GENOMIC DNA]</scope>
    <source>
        <strain evidence="9 10">BVe41219</strain>
        <strain evidence="8">IAK279</strain>
        <strain evidence="11">iAK279</strain>
    </source>
</reference>
<evidence type="ECO:0000259" key="5">
    <source>
        <dbReference type="PROSITE" id="PS50022"/>
    </source>
</evidence>
<dbReference type="AlphaFoldDB" id="A0A5P0VXD3"/>
<name>A0A5P0VXD3_9BACT</name>
<evidence type="ECO:0000256" key="2">
    <source>
        <dbReference type="ARBA" id="ARBA00023295"/>
    </source>
</evidence>
<comment type="similarity">
    <text evidence="3">Belongs to the glycosyl hydrolase 84 family.</text>
</comment>
<accession>A0A5P0VXD3</accession>
<reference evidence="7" key="2">
    <citation type="submission" date="2022-11" db="EMBL/GenBank/DDBJ databases">
        <title>Genomic repertoires linked with pathogenic potency of arthritogenic Prevotella copri isolated from the gut of rheumatoid arthritis patients.</title>
        <authorList>
            <person name="Nii T."/>
            <person name="Maeda Y."/>
            <person name="Motooka D."/>
            <person name="Naito M."/>
            <person name="Matsumoto Y."/>
            <person name="Ogawa T."/>
            <person name="Oguro-Igashira E."/>
            <person name="Kishikawa T."/>
            <person name="Yamashita M."/>
            <person name="Koizumi S."/>
            <person name="Kurakawa T."/>
            <person name="Okumura R."/>
            <person name="Kayama H."/>
            <person name="Murakami M."/>
            <person name="Sakaguchi T."/>
            <person name="Das B."/>
            <person name="Nakamura S."/>
            <person name="Okada Y."/>
            <person name="Kumanogoh A."/>
            <person name="Takeda K."/>
        </authorList>
    </citation>
    <scope>NUCLEOTIDE SEQUENCE</scope>
    <source>
        <strain evidence="7">H105_2-2</strain>
    </source>
</reference>
<dbReference type="PROSITE" id="PS50022">
    <property type="entry name" value="FA58C_3"/>
    <property type="match status" value="1"/>
</dbReference>
<dbReference type="PANTHER" id="PTHR13170:SF16">
    <property type="entry name" value="PROTEIN O-GLCNACASE"/>
    <property type="match status" value="1"/>
</dbReference>
<keyword evidence="2 3" id="KW-0326">Glycosidase</keyword>
<dbReference type="GO" id="GO:0005975">
    <property type="term" value="P:carbohydrate metabolic process"/>
    <property type="evidence" value="ECO:0007669"/>
    <property type="project" value="UniProtKB-ARBA"/>
</dbReference>
<dbReference type="InterPro" id="IPR015882">
    <property type="entry name" value="HEX_bac_N"/>
</dbReference>
<dbReference type="InterPro" id="IPR011496">
    <property type="entry name" value="O-GlcNAcase_cat"/>
</dbReference>
<dbReference type="PANTHER" id="PTHR13170">
    <property type="entry name" value="O-GLCNACASE"/>
    <property type="match status" value="1"/>
</dbReference>
<dbReference type="Pfam" id="PF02838">
    <property type="entry name" value="Glyco_hydro_20b"/>
    <property type="match status" value="1"/>
</dbReference>
<proteinExistence type="inferred from homology"/>
<dbReference type="Pfam" id="PF21774">
    <property type="entry name" value="NagJ_C"/>
    <property type="match status" value="1"/>
</dbReference>
<dbReference type="SUPFAM" id="SSF55545">
    <property type="entry name" value="beta-N-acetylhexosaminidase-like domain"/>
    <property type="match status" value="1"/>
</dbReference>
<dbReference type="Proteomes" id="UP000358159">
    <property type="component" value="Unassembled WGS sequence"/>
</dbReference>
<dbReference type="PROSITE" id="PS52009">
    <property type="entry name" value="GH84"/>
    <property type="match status" value="1"/>
</dbReference>
<dbReference type="InterPro" id="IPR000421">
    <property type="entry name" value="FA58C"/>
</dbReference>
<dbReference type="InterPro" id="IPR029018">
    <property type="entry name" value="Hex-like_dom2"/>
</dbReference>
<dbReference type="SUPFAM" id="SSF51445">
    <property type="entry name" value="(Trans)glycosidases"/>
    <property type="match status" value="1"/>
</dbReference>
<evidence type="ECO:0000313" key="10">
    <source>
        <dbReference type="Proteomes" id="UP000358159"/>
    </source>
</evidence>
<dbReference type="Gene3D" id="2.60.120.260">
    <property type="entry name" value="Galactose-binding domain-like"/>
    <property type="match status" value="1"/>
</dbReference>
<dbReference type="SUPFAM" id="SSF140657">
    <property type="entry name" value="Hyaluronidase post-catalytic domain-like"/>
    <property type="match status" value="1"/>
</dbReference>
<feature type="chain" id="PRO_5044097656" evidence="4">
    <location>
        <begin position="22"/>
        <end position="845"/>
    </location>
</feature>
<dbReference type="Proteomes" id="UP000390763">
    <property type="component" value="Unassembled WGS sequence"/>
</dbReference>
<evidence type="ECO:0000313" key="9">
    <source>
        <dbReference type="EMBL" id="MQO56570.1"/>
    </source>
</evidence>
<evidence type="ECO:0000256" key="3">
    <source>
        <dbReference type="PROSITE-ProRule" id="PRU01353"/>
    </source>
</evidence>
<protein>
    <submittedName>
        <fullName evidence="7 8">Beta-N-acetylglucosaminidase</fullName>
    </submittedName>
</protein>
<evidence type="ECO:0000313" key="12">
    <source>
        <dbReference type="Proteomes" id="UP001208620"/>
    </source>
</evidence>
<dbReference type="InterPro" id="IPR017853">
    <property type="entry name" value="GH"/>
</dbReference>
<keyword evidence="4" id="KW-0732">Signal</keyword>
<dbReference type="RefSeq" id="WP_153072845.1">
    <property type="nucleotide sequence ID" value="NZ_DAWERD010000003.1"/>
</dbReference>
<gene>
    <name evidence="9" type="ORF">F7D42_12845</name>
    <name evidence="8" type="ORF">F7D62_07835</name>
    <name evidence="7" type="ORF">ONT01_00175</name>
</gene>
<dbReference type="InterPro" id="IPR051822">
    <property type="entry name" value="Glycosyl_Hydrolase_84"/>
</dbReference>
<dbReference type="Proteomes" id="UP001208620">
    <property type="component" value="Unassembled WGS sequence"/>
</dbReference>
<dbReference type="Gene3D" id="3.20.20.80">
    <property type="entry name" value="Glycosidases"/>
    <property type="match status" value="1"/>
</dbReference>
<dbReference type="EMBL" id="VZBT01000062">
    <property type="protein sequence ID" value="MQO04020.1"/>
    <property type="molecule type" value="Genomic_DNA"/>
</dbReference>
<evidence type="ECO:0000313" key="11">
    <source>
        <dbReference type="Proteomes" id="UP000390763"/>
    </source>
</evidence>
<organism evidence="7 12">
    <name type="scientific">Segatella copri</name>
    <dbReference type="NCBI Taxonomy" id="165179"/>
    <lineage>
        <taxon>Bacteria</taxon>
        <taxon>Pseudomonadati</taxon>
        <taxon>Bacteroidota</taxon>
        <taxon>Bacteroidia</taxon>
        <taxon>Bacteroidales</taxon>
        <taxon>Prevotellaceae</taxon>
        <taxon>Segatella</taxon>
    </lineage>
</organism>
<dbReference type="SUPFAM" id="SSF49785">
    <property type="entry name" value="Galactose-binding domain-like"/>
    <property type="match status" value="1"/>
</dbReference>
<dbReference type="Pfam" id="PF00754">
    <property type="entry name" value="F5_F8_type_C"/>
    <property type="match status" value="1"/>
</dbReference>
<comment type="caution">
    <text evidence="7">The sequence shown here is derived from an EMBL/GenBank/DDBJ whole genome shotgun (WGS) entry which is preliminary data.</text>
</comment>
<dbReference type="Gene3D" id="3.30.379.10">
    <property type="entry name" value="Chitobiase/beta-hexosaminidase domain 2-like"/>
    <property type="match status" value="1"/>
</dbReference>
<feature type="domain" description="F5/8 type C" evidence="5">
    <location>
        <begin position="629"/>
        <end position="741"/>
    </location>
</feature>
<dbReference type="EMBL" id="JAPDVD010000001">
    <property type="protein sequence ID" value="MCW4136212.1"/>
    <property type="molecule type" value="Genomic_DNA"/>
</dbReference>
<dbReference type="Gene3D" id="1.20.58.460">
    <property type="entry name" value="Hyaluronidase post-catalytic domain-like"/>
    <property type="match status" value="1"/>
</dbReference>
<dbReference type="GO" id="GO:0015929">
    <property type="term" value="F:hexosaminidase activity"/>
    <property type="evidence" value="ECO:0007669"/>
    <property type="project" value="UniProtKB-ARBA"/>
</dbReference>
<dbReference type="EMBL" id="VZAZ01000062">
    <property type="protein sequence ID" value="MQO56570.1"/>
    <property type="molecule type" value="Genomic_DNA"/>
</dbReference>
<dbReference type="GO" id="GO:1901135">
    <property type="term" value="P:carbohydrate derivative metabolic process"/>
    <property type="evidence" value="ECO:0007669"/>
    <property type="project" value="UniProtKB-ARBA"/>
</dbReference>
<evidence type="ECO:0000313" key="8">
    <source>
        <dbReference type="EMBL" id="MQO04020.1"/>
    </source>
</evidence>
<sequence>MTRKMLMAALLMAAFAQGTQAQDLSGQRSEKQDVNMIPGKKLDHHGLIVSPTPHLLNVDAANRLDLQKGVKVIDKKGKFADDVKFLTANAKGIRLTIDFGEKLAAKAGVKPVSGAYSLKADAKGIQIVGYDERGAFYGLQTLRQIVNSEMAKGQMPYTTCNDYPDLPNRGVVEGFYGEPWSHQVRLSLIDYYGKNKMNTYLYGPKDDPYHSCPNWRLPYPEKEAKNISELVQACRRNRVDFVWAIHPGQDIKWNEEDYQNLVHKLDLMYDLGVRSFAIFFDDISGEGANPVKQSELLNRLAKEFVKAKGDVTPLVMCPTDYTRLWANPKPTGSLAIFGNTLDPSINVFWTGDVVCSDLTRETLDWVNSRIKRPAYYWWNFPVTDYARHIIMQGPTYGLQTDLTNKDLCGFVSNPMEHGEASKLALYGVADYAWNIANYNPLDNWERGLVDLTPEAHEAYRTFAMHSCDTETGYRRIESWETKSFRIDNFTDAQFNALQNEFVRVKNAPAQMEANCKNALLMKELRPWLTEFGKLGERGLKTMSLIKEYKAGNDQAFWEGYVNNRMSKEDVAAYEKHKSGTMVLQPFYEQSMDDMASGFFKKLTGKVPAFYKGIGTYATLKTTQSKAMFDNDSTTYYTSGNGQNTGDWIGADLGCVRQVSEVRILQGRNSVDDVDYFDNTVLEYSVDRKEWKALTGELKKQYIINWKTDSPVEARYIRIKKLKSDKRNWAAVRTFEVNPTTPERLNFPVEADNLEAAMYGFDENPCTSFTNKGTLTMGIEKDVKSYTLLLKLAPGKSLVCRQLNAKGKVLATTTIDSSFCKVELVKKAAKLQIEGSAEIFEIIPEK</sequence>